<dbReference type="EMBL" id="MU394312">
    <property type="protein sequence ID" value="KAI6086885.1"/>
    <property type="molecule type" value="Genomic_DNA"/>
</dbReference>
<dbReference type="Proteomes" id="UP001497680">
    <property type="component" value="Unassembled WGS sequence"/>
</dbReference>
<comment type="caution">
    <text evidence="1">The sequence shown here is derived from an EMBL/GenBank/DDBJ whole genome shotgun (WGS) entry which is preliminary data.</text>
</comment>
<evidence type="ECO:0000313" key="2">
    <source>
        <dbReference type="Proteomes" id="UP001497680"/>
    </source>
</evidence>
<reference evidence="1 2" key="1">
    <citation type="journal article" date="2022" name="New Phytol.">
        <title>Ecological generalism drives hyperdiversity of secondary metabolite gene clusters in xylarialean endophytes.</title>
        <authorList>
            <person name="Franco M.E.E."/>
            <person name="Wisecaver J.H."/>
            <person name="Arnold A.E."/>
            <person name="Ju Y.M."/>
            <person name="Slot J.C."/>
            <person name="Ahrendt S."/>
            <person name="Moore L.P."/>
            <person name="Eastman K.E."/>
            <person name="Scott K."/>
            <person name="Konkel Z."/>
            <person name="Mondo S.J."/>
            <person name="Kuo A."/>
            <person name="Hayes R.D."/>
            <person name="Haridas S."/>
            <person name="Andreopoulos B."/>
            <person name="Riley R."/>
            <person name="LaButti K."/>
            <person name="Pangilinan J."/>
            <person name="Lipzen A."/>
            <person name="Amirebrahimi M."/>
            <person name="Yan J."/>
            <person name="Adam C."/>
            <person name="Keymanesh K."/>
            <person name="Ng V."/>
            <person name="Louie K."/>
            <person name="Northen T."/>
            <person name="Drula E."/>
            <person name="Henrissat B."/>
            <person name="Hsieh H.M."/>
            <person name="Youens-Clark K."/>
            <person name="Lutzoni F."/>
            <person name="Miadlikowska J."/>
            <person name="Eastwood D.C."/>
            <person name="Hamelin R.C."/>
            <person name="Grigoriev I.V."/>
            <person name="U'Ren J.M."/>
        </authorList>
    </citation>
    <scope>NUCLEOTIDE SEQUENCE [LARGE SCALE GENOMIC DNA]</scope>
    <source>
        <strain evidence="1 2">ER1909</strain>
    </source>
</reference>
<proteinExistence type="predicted"/>
<gene>
    <name evidence="1" type="ORF">F4821DRAFT_123371</name>
</gene>
<organism evidence="1 2">
    <name type="scientific">Hypoxylon rubiginosum</name>
    <dbReference type="NCBI Taxonomy" id="110542"/>
    <lineage>
        <taxon>Eukaryota</taxon>
        <taxon>Fungi</taxon>
        <taxon>Dikarya</taxon>
        <taxon>Ascomycota</taxon>
        <taxon>Pezizomycotina</taxon>
        <taxon>Sordariomycetes</taxon>
        <taxon>Xylariomycetidae</taxon>
        <taxon>Xylariales</taxon>
        <taxon>Hypoxylaceae</taxon>
        <taxon>Hypoxylon</taxon>
    </lineage>
</organism>
<keyword evidence="2" id="KW-1185">Reference proteome</keyword>
<sequence length="242" mass="26931">MTPMTPSSIVTATSSTCFLAAVAQQQQGPSEFGMRLIHTGLLPPKAEKALRTSPRRSAGSASAPSVPYRHLLLRLPRCLEERNSTCSVTTTRPRTRTSLNHVIHQHYALNPSPAMTRTQVLAPTMTAIDRVASRIRPTISKNTSGGDSMIGANRHKSHHRNKLQKRQQYSNSDRDEESDDGRHKSRRKSHSSKRSQSCRSTHSIHGSVHTRQATQRHQLHGVRALLSNQPHDEGIVCAFWCT</sequence>
<name>A0ACC0D2W3_9PEZI</name>
<protein>
    <submittedName>
        <fullName evidence="1">Uncharacterized protein</fullName>
    </submittedName>
</protein>
<evidence type="ECO:0000313" key="1">
    <source>
        <dbReference type="EMBL" id="KAI6086885.1"/>
    </source>
</evidence>
<accession>A0ACC0D2W3</accession>